<dbReference type="PANTHER" id="PTHR43677">
    <property type="entry name" value="SHORT-CHAIN DEHYDROGENASE/REDUCTASE"/>
    <property type="match status" value="1"/>
</dbReference>
<name>A0A8H7MKV5_9PLEO</name>
<proteinExistence type="predicted"/>
<keyword evidence="3" id="KW-1185">Reference proteome</keyword>
<dbReference type="PANTHER" id="PTHR43677:SF4">
    <property type="entry name" value="QUINONE OXIDOREDUCTASE-LIKE PROTEIN 2"/>
    <property type="match status" value="1"/>
</dbReference>
<dbReference type="AlphaFoldDB" id="A0A8H7MKV5"/>
<reference evidence="2" key="2">
    <citation type="submission" date="2020-09" db="EMBL/GenBank/DDBJ databases">
        <title>Reference genome assembly for Australian Ascochyta lentis isolate Al4.</title>
        <authorList>
            <person name="Lee R.C."/>
            <person name="Farfan-Caceres L.M."/>
            <person name="Debler J.W."/>
            <person name="Williams A.H."/>
            <person name="Henares B.M."/>
        </authorList>
    </citation>
    <scope>NUCLEOTIDE SEQUENCE</scope>
    <source>
        <strain evidence="2">Al4</strain>
    </source>
</reference>
<dbReference type="InterPro" id="IPR051397">
    <property type="entry name" value="Zn-ADH-like_protein"/>
</dbReference>
<dbReference type="InterPro" id="IPR002364">
    <property type="entry name" value="Quin_OxRdtase/zeta-crystal_CS"/>
</dbReference>
<dbReference type="GO" id="GO:0005739">
    <property type="term" value="C:mitochondrion"/>
    <property type="evidence" value="ECO:0007669"/>
    <property type="project" value="TreeGrafter"/>
</dbReference>
<dbReference type="Pfam" id="PF00107">
    <property type="entry name" value="ADH_zinc_N"/>
    <property type="match status" value="1"/>
</dbReference>
<feature type="domain" description="Enoyl reductase (ER)" evidence="1">
    <location>
        <begin position="27"/>
        <end position="344"/>
    </location>
</feature>
<dbReference type="InterPro" id="IPR036291">
    <property type="entry name" value="NAD(P)-bd_dom_sf"/>
</dbReference>
<dbReference type="OrthoDB" id="10257049at2759"/>
<dbReference type="GO" id="GO:0008270">
    <property type="term" value="F:zinc ion binding"/>
    <property type="evidence" value="ECO:0007669"/>
    <property type="project" value="InterPro"/>
</dbReference>
<dbReference type="InterPro" id="IPR013154">
    <property type="entry name" value="ADH-like_N"/>
</dbReference>
<dbReference type="InterPro" id="IPR011032">
    <property type="entry name" value="GroES-like_sf"/>
</dbReference>
<evidence type="ECO:0000313" key="2">
    <source>
        <dbReference type="EMBL" id="KAF9699188.1"/>
    </source>
</evidence>
<comment type="caution">
    <text evidence="2">The sequence shown here is derived from an EMBL/GenBank/DDBJ whole genome shotgun (WGS) entry which is preliminary data.</text>
</comment>
<dbReference type="EMBL" id="RZGK01000005">
    <property type="protein sequence ID" value="KAF9699188.1"/>
    <property type="molecule type" value="Genomic_DNA"/>
</dbReference>
<dbReference type="CDD" id="cd08241">
    <property type="entry name" value="QOR1"/>
    <property type="match status" value="1"/>
</dbReference>
<dbReference type="Gene3D" id="3.90.180.10">
    <property type="entry name" value="Medium-chain alcohol dehydrogenases, catalytic domain"/>
    <property type="match status" value="1"/>
</dbReference>
<dbReference type="SMART" id="SM00829">
    <property type="entry name" value="PKS_ER"/>
    <property type="match status" value="1"/>
</dbReference>
<dbReference type="Pfam" id="PF08240">
    <property type="entry name" value="ADH_N"/>
    <property type="match status" value="1"/>
</dbReference>
<reference evidence="2" key="1">
    <citation type="submission" date="2018-12" db="EMBL/GenBank/DDBJ databases">
        <authorList>
            <person name="Syme R.A."/>
            <person name="Farfan-Caceres L."/>
            <person name="Lichtenzveig J."/>
        </authorList>
    </citation>
    <scope>NUCLEOTIDE SEQUENCE</scope>
    <source>
        <strain evidence="2">Al4</strain>
    </source>
</reference>
<dbReference type="SUPFAM" id="SSF50129">
    <property type="entry name" value="GroES-like"/>
    <property type="match status" value="1"/>
</dbReference>
<sequence>MKAIHIDRFVTVSPVTIVPTNDCSPIKDVANVQPKDVTAPELQSPKQLHIKITHAAVTHVDLLYAQGLHQNNKRHVQPPFILGTEFSGIVTAAPPTSPFKPGTRVLGGGLGSFAEEICVDGASVRLVPDQWTNAEACAVGASGAVSYGALVSVAQVKSGETVLVLGASGGLGVMAIQIAKALGAKVIAVVGDAEKDAMVRRIGADAVVDYHDARWEEKVKDLTSGKQGVEVVYDAIGAVESGIKCLKYRGRVVIVGFAARGGKMENVRANRILLKSAMVHGYRFGEDGRHDPQRTKDVWDGFMKLADGGKIQPVIYKENYCGLEAVSRALEDAQKHRAWGRAVVRINEDAEKELHKQRARL</sequence>
<dbReference type="GO" id="GO:0016491">
    <property type="term" value="F:oxidoreductase activity"/>
    <property type="evidence" value="ECO:0007669"/>
    <property type="project" value="InterPro"/>
</dbReference>
<dbReference type="Gene3D" id="3.40.50.720">
    <property type="entry name" value="NAD(P)-binding Rossmann-like Domain"/>
    <property type="match status" value="1"/>
</dbReference>
<gene>
    <name evidence="2" type="ORF">EKO04_002969</name>
</gene>
<evidence type="ECO:0000259" key="1">
    <source>
        <dbReference type="SMART" id="SM00829"/>
    </source>
</evidence>
<dbReference type="SUPFAM" id="SSF51735">
    <property type="entry name" value="NAD(P)-binding Rossmann-fold domains"/>
    <property type="match status" value="1"/>
</dbReference>
<accession>A0A8H7MKV5</accession>
<dbReference type="InterPro" id="IPR020843">
    <property type="entry name" value="ER"/>
</dbReference>
<organism evidence="2 3">
    <name type="scientific">Ascochyta lentis</name>
    <dbReference type="NCBI Taxonomy" id="205686"/>
    <lineage>
        <taxon>Eukaryota</taxon>
        <taxon>Fungi</taxon>
        <taxon>Dikarya</taxon>
        <taxon>Ascomycota</taxon>
        <taxon>Pezizomycotina</taxon>
        <taxon>Dothideomycetes</taxon>
        <taxon>Pleosporomycetidae</taxon>
        <taxon>Pleosporales</taxon>
        <taxon>Pleosporineae</taxon>
        <taxon>Didymellaceae</taxon>
        <taxon>Ascochyta</taxon>
    </lineage>
</organism>
<dbReference type="InterPro" id="IPR013149">
    <property type="entry name" value="ADH-like_C"/>
</dbReference>
<dbReference type="Proteomes" id="UP000651452">
    <property type="component" value="Unassembled WGS sequence"/>
</dbReference>
<protein>
    <recommendedName>
        <fullName evidence="1">Enoyl reductase (ER) domain-containing protein</fullName>
    </recommendedName>
</protein>
<evidence type="ECO:0000313" key="3">
    <source>
        <dbReference type="Proteomes" id="UP000651452"/>
    </source>
</evidence>
<dbReference type="PROSITE" id="PS01162">
    <property type="entry name" value="QOR_ZETA_CRYSTAL"/>
    <property type="match status" value="1"/>
</dbReference>